<dbReference type="GO" id="GO:0005525">
    <property type="term" value="F:GTP binding"/>
    <property type="evidence" value="ECO:0007669"/>
    <property type="project" value="UniProtKB-KW"/>
</dbReference>
<keyword evidence="12" id="KW-0547">Nucleotide-binding</keyword>
<dbReference type="GO" id="GO:0008820">
    <property type="term" value="F:cobinamide phosphate guanylyltransferase activity"/>
    <property type="evidence" value="ECO:0007669"/>
    <property type="project" value="UniProtKB-EC"/>
</dbReference>
<comment type="pathway">
    <text evidence="5">Cofactor biosynthesis; adenosylcobalamin biosynthesis; adenosylcobalamin from cob(II)yrinate a,c-diamide: step 6/7.</text>
</comment>
<evidence type="ECO:0000256" key="13">
    <source>
        <dbReference type="ARBA" id="ARBA00022777"/>
    </source>
</evidence>
<gene>
    <name evidence="18" type="ORF">PUW23_08165</name>
    <name evidence="19" type="ORF">PUW25_07640</name>
</gene>
<dbReference type="GO" id="GO:0005524">
    <property type="term" value="F:ATP binding"/>
    <property type="evidence" value="ECO:0007669"/>
    <property type="project" value="UniProtKB-KW"/>
</dbReference>
<evidence type="ECO:0000313" key="19">
    <source>
        <dbReference type="EMBL" id="WDI03816.1"/>
    </source>
</evidence>
<dbReference type="EMBL" id="CP118101">
    <property type="protein sequence ID" value="WDH84176.1"/>
    <property type="molecule type" value="Genomic_DNA"/>
</dbReference>
<keyword evidence="15" id="KW-0342">GTP-binding</keyword>
<organism evidence="18 20">
    <name type="scientific">Paenibacillus urinalis</name>
    <dbReference type="NCBI Taxonomy" id="521520"/>
    <lineage>
        <taxon>Bacteria</taxon>
        <taxon>Bacillati</taxon>
        <taxon>Bacillota</taxon>
        <taxon>Bacilli</taxon>
        <taxon>Bacillales</taxon>
        <taxon>Paenibacillaceae</taxon>
        <taxon>Paenibacillus</taxon>
    </lineage>
</organism>
<dbReference type="PANTHER" id="PTHR34848">
    <property type="match status" value="1"/>
</dbReference>
<comment type="pathway">
    <text evidence="6">Cofactor biosynthesis; adenosylcobalamin biosynthesis; adenosylcobalamin from cob(II)yrinate a,c-diamide: step 5/7.</text>
</comment>
<evidence type="ECO:0000256" key="15">
    <source>
        <dbReference type="ARBA" id="ARBA00023134"/>
    </source>
</evidence>
<dbReference type="GO" id="GO:0043752">
    <property type="term" value="F:adenosylcobinamide kinase activity"/>
    <property type="evidence" value="ECO:0007669"/>
    <property type="project" value="UniProtKB-EC"/>
</dbReference>
<evidence type="ECO:0000256" key="3">
    <source>
        <dbReference type="ARBA" id="ARBA00001522"/>
    </source>
</evidence>
<dbReference type="AlphaFoldDB" id="A0AAX3N364"/>
<comment type="catalytic activity">
    <reaction evidence="1">
        <text>adenosylcob(III)inamide + ATP = adenosylcob(III)inamide phosphate + ADP + H(+)</text>
        <dbReference type="Rhea" id="RHEA:15769"/>
        <dbReference type="ChEBI" id="CHEBI:2480"/>
        <dbReference type="ChEBI" id="CHEBI:15378"/>
        <dbReference type="ChEBI" id="CHEBI:30616"/>
        <dbReference type="ChEBI" id="CHEBI:58502"/>
        <dbReference type="ChEBI" id="CHEBI:456216"/>
        <dbReference type="EC" id="2.7.1.156"/>
    </reaction>
</comment>
<dbReference type="PANTHER" id="PTHR34848:SF1">
    <property type="entry name" value="BIFUNCTIONAL ADENOSYLCOBALAMIN BIOSYNTHESIS PROTEIN COBU"/>
    <property type="match status" value="1"/>
</dbReference>
<evidence type="ECO:0000256" key="14">
    <source>
        <dbReference type="ARBA" id="ARBA00022840"/>
    </source>
</evidence>
<evidence type="ECO:0000256" key="16">
    <source>
        <dbReference type="ARBA" id="ARBA00029570"/>
    </source>
</evidence>
<keyword evidence="11" id="KW-0808">Transferase</keyword>
<keyword evidence="21" id="KW-1185">Reference proteome</keyword>
<dbReference type="Proteomes" id="UP001220962">
    <property type="component" value="Chromosome"/>
</dbReference>
<accession>A0AAX3N364</accession>
<reference evidence="18 21" key="1">
    <citation type="submission" date="2023-02" db="EMBL/GenBank/DDBJ databases">
        <title>Pathogen: clinical or host-associated sample.</title>
        <authorList>
            <person name="Hergert J."/>
            <person name="Casey R."/>
            <person name="Wagner J."/>
            <person name="Young E.L."/>
            <person name="Oakeson K.F."/>
        </authorList>
    </citation>
    <scope>NUCLEOTIDE SEQUENCE</scope>
    <source>
        <strain evidence="19 21">2022CK-00829</strain>
        <strain evidence="18">2022CK-00830</strain>
    </source>
</reference>
<dbReference type="SUPFAM" id="SSF52540">
    <property type="entry name" value="P-loop containing nucleoside triphosphate hydrolases"/>
    <property type="match status" value="1"/>
</dbReference>
<proteinExistence type="inferred from homology"/>
<comment type="catalytic activity">
    <reaction evidence="3">
        <text>adenosylcob(III)inamide + GTP = adenosylcob(III)inamide phosphate + GDP + H(+)</text>
        <dbReference type="Rhea" id="RHEA:15765"/>
        <dbReference type="ChEBI" id="CHEBI:2480"/>
        <dbReference type="ChEBI" id="CHEBI:15378"/>
        <dbReference type="ChEBI" id="CHEBI:37565"/>
        <dbReference type="ChEBI" id="CHEBI:58189"/>
        <dbReference type="ChEBI" id="CHEBI:58502"/>
        <dbReference type="EC" id="2.7.1.156"/>
    </reaction>
</comment>
<keyword evidence="14" id="KW-0067">ATP-binding</keyword>
<comment type="function">
    <text evidence="4">Catalyzes ATP-dependent phosphorylation of adenosylcobinamide and addition of GMP to adenosylcobinamide phosphate.</text>
</comment>
<keyword evidence="13 18" id="KW-0418">Kinase</keyword>
<comment type="catalytic activity">
    <reaction evidence="2">
        <text>adenosylcob(III)inamide phosphate + GTP + H(+) = adenosylcob(III)inamide-GDP + diphosphate</text>
        <dbReference type="Rhea" id="RHEA:22712"/>
        <dbReference type="ChEBI" id="CHEBI:15378"/>
        <dbReference type="ChEBI" id="CHEBI:33019"/>
        <dbReference type="ChEBI" id="CHEBI:37565"/>
        <dbReference type="ChEBI" id="CHEBI:58502"/>
        <dbReference type="ChEBI" id="CHEBI:60487"/>
        <dbReference type="EC" id="2.7.7.62"/>
    </reaction>
</comment>
<protein>
    <recommendedName>
        <fullName evidence="16">Adenosylcobinamide kinase</fullName>
        <ecNumber evidence="8">2.7.1.156</ecNumber>
        <ecNumber evidence="9">2.7.7.62</ecNumber>
    </recommendedName>
    <alternativeName>
        <fullName evidence="17">Adenosylcobinamide-phosphate guanylyltransferase</fullName>
    </alternativeName>
</protein>
<evidence type="ECO:0000256" key="12">
    <source>
        <dbReference type="ARBA" id="ARBA00022741"/>
    </source>
</evidence>
<evidence type="ECO:0000256" key="6">
    <source>
        <dbReference type="ARBA" id="ARBA00005159"/>
    </source>
</evidence>
<sequence length="180" mass="20251">MLIMVTGGVSSGKTRFALSYASRLAREGIYVTATDNQDRLDELRTPARLRTIHISAEHSLPDVLDHINRESNLFAAERRIVVVDSLTAWLAGEMKSCWNTADRMKIKAKVELLKEVIVSYQGLLLIVTNEMHGSFHPSEDEKCFVSWMTEVNHLIASRSDQVFMLISGIAAEISKGQIRY</sequence>
<evidence type="ECO:0000256" key="9">
    <source>
        <dbReference type="ARBA" id="ARBA00012523"/>
    </source>
</evidence>
<dbReference type="Pfam" id="PF02283">
    <property type="entry name" value="CobU"/>
    <property type="match status" value="1"/>
</dbReference>
<dbReference type="InterPro" id="IPR003203">
    <property type="entry name" value="CobU/CobP"/>
</dbReference>
<dbReference type="Gene3D" id="3.40.50.300">
    <property type="entry name" value="P-loop containing nucleotide triphosphate hydrolases"/>
    <property type="match status" value="1"/>
</dbReference>
<evidence type="ECO:0000256" key="11">
    <source>
        <dbReference type="ARBA" id="ARBA00022679"/>
    </source>
</evidence>
<dbReference type="EMBL" id="CP118108">
    <property type="protein sequence ID" value="WDI03816.1"/>
    <property type="molecule type" value="Genomic_DNA"/>
</dbReference>
<evidence type="ECO:0000256" key="1">
    <source>
        <dbReference type="ARBA" id="ARBA00000312"/>
    </source>
</evidence>
<dbReference type="RefSeq" id="WP_052511692.1">
    <property type="nucleotide sequence ID" value="NZ_CP118101.1"/>
</dbReference>
<dbReference type="EC" id="2.7.7.62" evidence="9"/>
<evidence type="ECO:0000313" key="20">
    <source>
        <dbReference type="Proteomes" id="UP001220962"/>
    </source>
</evidence>
<dbReference type="GO" id="GO:0009236">
    <property type="term" value="P:cobalamin biosynthetic process"/>
    <property type="evidence" value="ECO:0007669"/>
    <property type="project" value="UniProtKB-KW"/>
</dbReference>
<evidence type="ECO:0000256" key="4">
    <source>
        <dbReference type="ARBA" id="ARBA00003889"/>
    </source>
</evidence>
<evidence type="ECO:0000313" key="18">
    <source>
        <dbReference type="EMBL" id="WDH84176.1"/>
    </source>
</evidence>
<keyword evidence="10" id="KW-0169">Cobalamin biosynthesis</keyword>
<evidence type="ECO:0000256" key="8">
    <source>
        <dbReference type="ARBA" id="ARBA00012016"/>
    </source>
</evidence>
<dbReference type="Proteomes" id="UP001221519">
    <property type="component" value="Chromosome"/>
</dbReference>
<evidence type="ECO:0000256" key="5">
    <source>
        <dbReference type="ARBA" id="ARBA00004692"/>
    </source>
</evidence>
<evidence type="ECO:0000256" key="10">
    <source>
        <dbReference type="ARBA" id="ARBA00022573"/>
    </source>
</evidence>
<evidence type="ECO:0000256" key="2">
    <source>
        <dbReference type="ARBA" id="ARBA00000711"/>
    </source>
</evidence>
<dbReference type="EC" id="2.7.1.156" evidence="8"/>
<comment type="similarity">
    <text evidence="7">Belongs to the CobU/CobP family.</text>
</comment>
<name>A0AAX3N364_9BACL</name>
<evidence type="ECO:0000313" key="21">
    <source>
        <dbReference type="Proteomes" id="UP001221519"/>
    </source>
</evidence>
<keyword evidence="18" id="KW-0548">Nucleotidyltransferase</keyword>
<evidence type="ECO:0000256" key="17">
    <source>
        <dbReference type="ARBA" id="ARBA00030571"/>
    </source>
</evidence>
<dbReference type="InterPro" id="IPR027417">
    <property type="entry name" value="P-loop_NTPase"/>
</dbReference>
<evidence type="ECO:0000256" key="7">
    <source>
        <dbReference type="ARBA" id="ARBA00007490"/>
    </source>
</evidence>